<gene>
    <name evidence="4" type="ORF">DFI_16055</name>
</gene>
<dbReference type="Proteomes" id="UP000259030">
    <property type="component" value="Plasmid pDFI1"/>
</dbReference>
<evidence type="ECO:0000256" key="3">
    <source>
        <dbReference type="SAM" id="SignalP"/>
    </source>
</evidence>
<keyword evidence="2" id="KW-0677">Repeat</keyword>
<name>A0A221T1A6_9DEIO</name>
<geneLocation type="plasmid" evidence="5">
    <name>pdfi1</name>
</geneLocation>
<dbReference type="NCBIfam" id="TIGR03547">
    <property type="entry name" value="muta_rot_YjhT"/>
    <property type="match status" value="1"/>
</dbReference>
<dbReference type="InterPro" id="IPR015915">
    <property type="entry name" value="Kelch-typ_b-propeller"/>
</dbReference>
<reference evidence="4 5" key="1">
    <citation type="submission" date="2017-05" db="EMBL/GenBank/DDBJ databases">
        <title>The complete genome sequence of Deinococcus ficus isolated from the rhizosphere of the Ficus religiosa L. in Taiwan.</title>
        <authorList>
            <person name="Wu K.-M."/>
            <person name="Liao T.-L."/>
            <person name="Liu Y.-M."/>
            <person name="Young C.-C."/>
            <person name="Tsai S.-F."/>
        </authorList>
    </citation>
    <scope>NUCLEOTIDE SEQUENCE [LARGE SCALE GENOMIC DNA]</scope>
    <source>
        <strain evidence="4 5">CC-FR2-10</strain>
        <plasmid evidence="5">pdfi1</plasmid>
    </source>
</reference>
<keyword evidence="3" id="KW-0732">Signal</keyword>
<evidence type="ECO:0000313" key="5">
    <source>
        <dbReference type="Proteomes" id="UP000259030"/>
    </source>
</evidence>
<proteinExistence type="predicted"/>
<dbReference type="InterPro" id="IPR056734">
    <property type="entry name" value="NANM"/>
</dbReference>
<dbReference type="Gene3D" id="2.120.10.80">
    <property type="entry name" value="Kelch-type beta propeller"/>
    <property type="match status" value="2"/>
</dbReference>
<dbReference type="PANTHER" id="PTHR45632">
    <property type="entry name" value="LD33804P"/>
    <property type="match status" value="1"/>
</dbReference>
<feature type="chain" id="PRO_5011263988" evidence="3">
    <location>
        <begin position="19"/>
        <end position="374"/>
    </location>
</feature>
<sequence>MKTAALSLALISTAAAQGATYPDLPVPLKNGVGGLIGTTIYAGLGTAGQKFYAMDLSRPERAWTEVAPFPDAARDQAAAAAVNGKLYVFGGLGKSTPDATTALFNQVHVYDPVTNIWTLLATRAPREVSGGAAVTQGDRILLFGGVNRNIFDGYFKDLAAAGSDKTRSDAVSLAYFTQRPQDYFFSRDLQAYHPATNTWQSLGVVPFSGRAGAAMHLTGTTLTVMNGEQKPGLRTAAAHQAQVTPADVTWRDLPDLPPATAGQVQEGLAGAYTGHSGGALLLAGGTNFPGSTAQFARGTLYAHEGLTKTWHSTVYALRGGRWTVAGQLPQAQGHGVSVQYGDELLLIGGETTGGAASAKVLSLRLQDGQLQTTD</sequence>
<accession>A0A221T1A6</accession>
<keyword evidence="1" id="KW-0880">Kelch repeat</keyword>
<dbReference type="RefSeq" id="WP_027463873.1">
    <property type="nucleotide sequence ID" value="NZ_CP021082.1"/>
</dbReference>
<keyword evidence="5" id="KW-1185">Reference proteome</keyword>
<dbReference type="AlphaFoldDB" id="A0A221T1A6"/>
<evidence type="ECO:0000313" key="4">
    <source>
        <dbReference type="EMBL" id="ASN82674.1"/>
    </source>
</evidence>
<feature type="signal peptide" evidence="3">
    <location>
        <begin position="1"/>
        <end position="18"/>
    </location>
</feature>
<organism evidence="4 5">
    <name type="scientific">Deinococcus ficus</name>
    <dbReference type="NCBI Taxonomy" id="317577"/>
    <lineage>
        <taxon>Bacteria</taxon>
        <taxon>Thermotogati</taxon>
        <taxon>Deinococcota</taxon>
        <taxon>Deinococci</taxon>
        <taxon>Deinococcales</taxon>
        <taxon>Deinococcaceae</taxon>
        <taxon>Deinococcus</taxon>
    </lineage>
</organism>
<dbReference type="EMBL" id="CP021082">
    <property type="protein sequence ID" value="ASN82674.1"/>
    <property type="molecule type" value="Genomic_DNA"/>
</dbReference>
<evidence type="ECO:0000256" key="1">
    <source>
        <dbReference type="ARBA" id="ARBA00022441"/>
    </source>
</evidence>
<dbReference type="KEGG" id="dfc:DFI_16055"/>
<dbReference type="NCBIfam" id="NF010730">
    <property type="entry name" value="PRK14131.1"/>
    <property type="match status" value="1"/>
</dbReference>
<protein>
    <submittedName>
        <fullName evidence="4">N-acetylneuraminic acid mutarotase</fullName>
    </submittedName>
</protein>
<dbReference type="SUPFAM" id="SSF117281">
    <property type="entry name" value="Kelch motif"/>
    <property type="match status" value="1"/>
</dbReference>
<dbReference type="STRING" id="317577.GCA_000419625_03008"/>
<evidence type="ECO:0000256" key="2">
    <source>
        <dbReference type="ARBA" id="ARBA00022737"/>
    </source>
</evidence>
<dbReference type="Pfam" id="PF24996">
    <property type="entry name" value="NANM"/>
    <property type="match status" value="1"/>
</dbReference>
<keyword evidence="4" id="KW-0614">Plasmid</keyword>
<dbReference type="InterPro" id="IPR019936">
    <property type="entry name" value="NanM_proteobact"/>
</dbReference>